<dbReference type="AlphaFoldDB" id="A0A376TQC2"/>
<dbReference type="EMBL" id="UGCO01000001">
    <property type="protein sequence ID" value="STI79435.1"/>
    <property type="molecule type" value="Genomic_DNA"/>
</dbReference>
<dbReference type="Proteomes" id="UP000254405">
    <property type="component" value="Unassembled WGS sequence"/>
</dbReference>
<name>A0A376TQC2_ECOLX</name>
<accession>A0A376TQC2</accession>
<reference evidence="1 2" key="1">
    <citation type="submission" date="2018-06" db="EMBL/GenBank/DDBJ databases">
        <authorList>
            <consortium name="Pathogen Informatics"/>
            <person name="Doyle S."/>
        </authorList>
    </citation>
    <scope>NUCLEOTIDE SEQUENCE [LARGE SCALE GENOMIC DNA]</scope>
    <source>
        <strain evidence="1 2">NCTC8985</strain>
    </source>
</reference>
<proteinExistence type="predicted"/>
<evidence type="ECO:0000313" key="1">
    <source>
        <dbReference type="EMBL" id="STI79435.1"/>
    </source>
</evidence>
<protein>
    <submittedName>
        <fullName evidence="1">Uncharacterized protein</fullName>
    </submittedName>
</protein>
<organism evidence="1 2">
    <name type="scientific">Escherichia coli</name>
    <dbReference type="NCBI Taxonomy" id="562"/>
    <lineage>
        <taxon>Bacteria</taxon>
        <taxon>Pseudomonadati</taxon>
        <taxon>Pseudomonadota</taxon>
        <taxon>Gammaproteobacteria</taxon>
        <taxon>Enterobacterales</taxon>
        <taxon>Enterobacteriaceae</taxon>
        <taxon>Escherichia</taxon>
    </lineage>
</organism>
<evidence type="ECO:0000313" key="2">
    <source>
        <dbReference type="Proteomes" id="UP000254405"/>
    </source>
</evidence>
<sequence length="91" mass="9758">MPLGGLPGAMKRDNHNANRARIRQITVPNVATVPWQVIAMFLAIGVKDTQFYPLGMSGEKCEVDALTVVMRAEGAGLPMASCVILPPEPAR</sequence>
<gene>
    <name evidence="1" type="ORF">NCTC8985_04825</name>
</gene>